<organism evidence="1 2">
    <name type="scientific">Fenollaria massiliensis</name>
    <dbReference type="NCBI Taxonomy" id="938288"/>
    <lineage>
        <taxon>Bacteria</taxon>
        <taxon>Bacillati</taxon>
        <taxon>Bacillota</taxon>
        <taxon>Clostridia</taxon>
        <taxon>Eubacteriales</taxon>
        <taxon>Fenollaria</taxon>
    </lineage>
</organism>
<proteinExistence type="predicted"/>
<evidence type="ECO:0000313" key="2">
    <source>
        <dbReference type="Proteomes" id="UP000831151"/>
    </source>
</evidence>
<dbReference type="Proteomes" id="UP000831151">
    <property type="component" value="Chromosome"/>
</dbReference>
<gene>
    <name evidence="1" type="ORF">M1R53_00655</name>
</gene>
<reference evidence="1" key="1">
    <citation type="submission" date="2022-04" db="EMBL/GenBank/DDBJ databases">
        <title>Complete genome sequences of Ezakiella coagulans and Fenollaria massiliensis.</title>
        <authorList>
            <person name="France M.T."/>
            <person name="Clifford J."/>
            <person name="Narina S."/>
            <person name="Rutt L."/>
            <person name="Ravel J."/>
        </authorList>
    </citation>
    <scope>NUCLEOTIDE SEQUENCE</scope>
    <source>
        <strain evidence="1">C0061C2</strain>
    </source>
</reference>
<dbReference type="AlphaFoldDB" id="A0A9E7IVW8"/>
<dbReference type="EMBL" id="CP096649">
    <property type="protein sequence ID" value="UQK59858.1"/>
    <property type="molecule type" value="Genomic_DNA"/>
</dbReference>
<dbReference type="KEGG" id="fms:M1R53_00655"/>
<protein>
    <submittedName>
        <fullName evidence="1">Uncharacterized protein</fullName>
    </submittedName>
</protein>
<sequence length="27" mass="3073">MEDATLALEMHLSEMLKDGENLIRQAI</sequence>
<keyword evidence="2" id="KW-1185">Reference proteome</keyword>
<name>A0A9E7IVW8_9FIRM</name>
<evidence type="ECO:0000313" key="1">
    <source>
        <dbReference type="EMBL" id="UQK59858.1"/>
    </source>
</evidence>
<accession>A0A9E7IVW8</accession>